<dbReference type="Gene3D" id="3.90.1570.30">
    <property type="match status" value="1"/>
</dbReference>
<comment type="caution">
    <text evidence="2">The sequence shown here is derived from an EMBL/GenBank/DDBJ whole genome shotgun (WGS) entry which is preliminary data.</text>
</comment>
<gene>
    <name evidence="2" type="ORF">CRI94_09995</name>
</gene>
<evidence type="ECO:0000313" key="3">
    <source>
        <dbReference type="Proteomes" id="UP000220102"/>
    </source>
</evidence>
<dbReference type="Pfam" id="PF13588">
    <property type="entry name" value="HSDR_N_2"/>
    <property type="match status" value="1"/>
</dbReference>
<feature type="domain" description="Type I restriction enzyme R protein N-terminal" evidence="1">
    <location>
        <begin position="15"/>
        <end position="124"/>
    </location>
</feature>
<name>A0A2A8CYK4_9BACT</name>
<dbReference type="GO" id="GO:0004519">
    <property type="term" value="F:endonuclease activity"/>
    <property type="evidence" value="ECO:0007669"/>
    <property type="project" value="UniProtKB-KW"/>
</dbReference>
<keyword evidence="2" id="KW-0378">Hydrolase</keyword>
<evidence type="ECO:0000259" key="1">
    <source>
        <dbReference type="Pfam" id="PF13588"/>
    </source>
</evidence>
<accession>A0A2A8CYK4</accession>
<protein>
    <submittedName>
        <fullName evidence="2">Restriction endonuclease subunit R</fullName>
    </submittedName>
</protein>
<keyword evidence="2" id="KW-0540">Nuclease</keyword>
<keyword evidence="3" id="KW-1185">Reference proteome</keyword>
<dbReference type="OrthoDB" id="9790377at2"/>
<proteinExistence type="predicted"/>
<dbReference type="Proteomes" id="UP000220102">
    <property type="component" value="Unassembled WGS sequence"/>
</dbReference>
<dbReference type="EMBL" id="PDEQ01000004">
    <property type="protein sequence ID" value="PEN13683.1"/>
    <property type="molecule type" value="Genomic_DNA"/>
</dbReference>
<sequence>MVYDIFRGKYVRLTPEEHVRQQFVHYLVDAHAVPSGLVAIELPVDIQGRPQRADIVIYDREAQPLLLVECKAPDTSISQTVFDQASRYNLRLGAPFLAVTNGLEHYACRIDRTSETIDFLTDLPDFDTMCSEA</sequence>
<evidence type="ECO:0000313" key="2">
    <source>
        <dbReference type="EMBL" id="PEN13683.1"/>
    </source>
</evidence>
<keyword evidence="2" id="KW-0255">Endonuclease</keyword>
<organism evidence="2 3">
    <name type="scientific">Longibacter salinarum</name>
    <dbReference type="NCBI Taxonomy" id="1850348"/>
    <lineage>
        <taxon>Bacteria</taxon>
        <taxon>Pseudomonadati</taxon>
        <taxon>Rhodothermota</taxon>
        <taxon>Rhodothermia</taxon>
        <taxon>Rhodothermales</taxon>
        <taxon>Salisaetaceae</taxon>
        <taxon>Longibacter</taxon>
    </lineage>
</organism>
<dbReference type="AlphaFoldDB" id="A0A2A8CYK4"/>
<dbReference type="InterPro" id="IPR029464">
    <property type="entry name" value="HSDR_N"/>
</dbReference>
<reference evidence="2 3" key="1">
    <citation type="submission" date="2017-10" db="EMBL/GenBank/DDBJ databases">
        <title>Draft genome of Longibacter Salinarum.</title>
        <authorList>
            <person name="Goh K.M."/>
            <person name="Shamsir M.S."/>
            <person name="Lim S.W."/>
        </authorList>
    </citation>
    <scope>NUCLEOTIDE SEQUENCE [LARGE SCALE GENOMIC DNA]</scope>
    <source>
        <strain evidence="2 3">KCTC 52045</strain>
    </source>
</reference>